<dbReference type="HOGENOM" id="CLU_2457284_0_0_1"/>
<evidence type="ECO:0000313" key="3">
    <source>
        <dbReference type="EnsemblMetazoa" id="ISCW010104-PA"/>
    </source>
</evidence>
<keyword evidence="1" id="KW-0732">Signal</keyword>
<organism>
    <name type="scientific">Ixodes scapularis</name>
    <name type="common">Black-legged tick</name>
    <name type="synonym">Deer tick</name>
    <dbReference type="NCBI Taxonomy" id="6945"/>
    <lineage>
        <taxon>Eukaryota</taxon>
        <taxon>Metazoa</taxon>
        <taxon>Ecdysozoa</taxon>
        <taxon>Arthropoda</taxon>
        <taxon>Chelicerata</taxon>
        <taxon>Arachnida</taxon>
        <taxon>Acari</taxon>
        <taxon>Parasitiformes</taxon>
        <taxon>Ixodida</taxon>
        <taxon>Ixodoidea</taxon>
        <taxon>Ixodidae</taxon>
        <taxon>Ixodinae</taxon>
        <taxon>Ixodes</taxon>
    </lineage>
</organism>
<gene>
    <name evidence="2" type="ORF">IscW_ISCW010104</name>
</gene>
<proteinExistence type="predicted"/>
<evidence type="ECO:0000313" key="4">
    <source>
        <dbReference type="Proteomes" id="UP000001555"/>
    </source>
</evidence>
<reference evidence="2 4" key="1">
    <citation type="submission" date="2008-03" db="EMBL/GenBank/DDBJ databases">
        <title>Annotation of Ixodes scapularis.</title>
        <authorList>
            <consortium name="Ixodes scapularis Genome Project Consortium"/>
            <person name="Caler E."/>
            <person name="Hannick L.I."/>
            <person name="Bidwell S."/>
            <person name="Joardar V."/>
            <person name="Thiagarajan M."/>
            <person name="Amedeo P."/>
            <person name="Galinsky K.J."/>
            <person name="Schobel S."/>
            <person name="Inman J."/>
            <person name="Hostetler J."/>
            <person name="Miller J."/>
            <person name="Hammond M."/>
            <person name="Megy K."/>
            <person name="Lawson D."/>
            <person name="Kodira C."/>
            <person name="Sutton G."/>
            <person name="Meyer J."/>
            <person name="Hill C.A."/>
            <person name="Birren B."/>
            <person name="Nene V."/>
            <person name="Collins F."/>
            <person name="Alarcon-Chaidez F."/>
            <person name="Wikel S."/>
            <person name="Strausberg R."/>
        </authorList>
    </citation>
    <scope>NUCLEOTIDE SEQUENCE [LARGE SCALE GENOMIC DNA]</scope>
    <source>
        <strain evidence="4">Wikel</strain>
        <strain evidence="2">Wikel colony</strain>
    </source>
</reference>
<dbReference type="AlphaFoldDB" id="B7PY23"/>
<reference evidence="3" key="2">
    <citation type="submission" date="2020-05" db="UniProtKB">
        <authorList>
            <consortium name="EnsemblMetazoa"/>
        </authorList>
    </citation>
    <scope>IDENTIFICATION</scope>
    <source>
        <strain evidence="3">wikel</strain>
    </source>
</reference>
<feature type="chain" id="PRO_5014568170" description="Secreted protein" evidence="1">
    <location>
        <begin position="19"/>
        <end position="89"/>
    </location>
</feature>
<dbReference type="PaxDb" id="6945-B7PY23"/>
<dbReference type="EnsemblMetazoa" id="ISCW010104-RA">
    <property type="protein sequence ID" value="ISCW010104-PA"/>
    <property type="gene ID" value="ISCW010104"/>
</dbReference>
<evidence type="ECO:0000313" key="2">
    <source>
        <dbReference type="EMBL" id="EEC11495.1"/>
    </source>
</evidence>
<dbReference type="VEuPathDB" id="VectorBase:ISCW010104"/>
<sequence length="89" mass="9441">MNLKPAYIIAARVFFVLARGGVVSPSGPNDVCFRLVADVLALAHSIQQLSMASRRARTGLWCALTTTLLLQQRTFQQPAAPAATGAASD</sequence>
<keyword evidence="4" id="KW-1185">Reference proteome</keyword>
<dbReference type="EMBL" id="ABJB010341486">
    <property type="status" value="NOT_ANNOTATED_CDS"/>
    <property type="molecule type" value="Genomic_DNA"/>
</dbReference>
<dbReference type="VEuPathDB" id="VectorBase:ISCI010104"/>
<evidence type="ECO:0008006" key="5">
    <source>
        <dbReference type="Google" id="ProtNLM"/>
    </source>
</evidence>
<feature type="signal peptide" evidence="1">
    <location>
        <begin position="1"/>
        <end position="18"/>
    </location>
</feature>
<dbReference type="Pfam" id="PF15189">
    <property type="entry name" value="MEIOC"/>
    <property type="match status" value="1"/>
</dbReference>
<dbReference type="EMBL" id="DS817561">
    <property type="protein sequence ID" value="EEC11495.1"/>
    <property type="molecule type" value="Genomic_DNA"/>
</dbReference>
<dbReference type="GO" id="GO:0051321">
    <property type="term" value="P:meiotic cell cycle"/>
    <property type="evidence" value="ECO:0007669"/>
    <property type="project" value="InterPro"/>
</dbReference>
<dbReference type="Proteomes" id="UP000001555">
    <property type="component" value="Unassembled WGS sequence"/>
</dbReference>
<dbReference type="InParanoid" id="B7PY23"/>
<dbReference type="InterPro" id="IPR027963">
    <property type="entry name" value="MEIOC"/>
</dbReference>
<evidence type="ECO:0000256" key="1">
    <source>
        <dbReference type="SAM" id="SignalP"/>
    </source>
</evidence>
<protein>
    <recommendedName>
        <fullName evidence="5">Secreted protein</fullName>
    </recommendedName>
</protein>
<accession>B7PY23</accession>
<name>B7PY23_IXOSC</name>